<comment type="caution">
    <text evidence="2">The sequence shown here is derived from an EMBL/GenBank/DDBJ whole genome shotgun (WGS) entry which is preliminary data.</text>
</comment>
<dbReference type="AlphaFoldDB" id="A0A3D9CGC8"/>
<gene>
    <name evidence="2" type="ORF">DRF59_18995</name>
</gene>
<feature type="compositionally biased region" description="Polar residues" evidence="1">
    <location>
        <begin position="21"/>
        <end position="41"/>
    </location>
</feature>
<feature type="region of interest" description="Disordered" evidence="1">
    <location>
        <begin position="21"/>
        <end position="73"/>
    </location>
</feature>
<accession>A0A3D9CGC8</accession>
<reference evidence="2 3" key="1">
    <citation type="journal article" date="2007" name="Int. J. Syst. Evol. Microbiol.">
        <title>Chryseobacterium flavum sp. nov., isolated from polluted soil.</title>
        <authorList>
            <person name="Zhou Y."/>
            <person name="Dong J."/>
            <person name="Wang X."/>
            <person name="Huang X."/>
            <person name="Zhang K.Y."/>
            <person name="Zhang Y.Q."/>
            <person name="Guo Y.F."/>
            <person name="Lai R."/>
            <person name="Li W.J."/>
        </authorList>
    </citation>
    <scope>NUCLEOTIDE SEQUENCE [LARGE SCALE GENOMIC DNA]</scope>
    <source>
        <strain evidence="2 3">KCTC 12877</strain>
    </source>
</reference>
<dbReference type="PROSITE" id="PS51257">
    <property type="entry name" value="PROKAR_LIPOPROTEIN"/>
    <property type="match status" value="1"/>
</dbReference>
<evidence type="ECO:0000313" key="3">
    <source>
        <dbReference type="Proteomes" id="UP000256769"/>
    </source>
</evidence>
<dbReference type="OrthoDB" id="1274277at2"/>
<evidence type="ECO:0000256" key="1">
    <source>
        <dbReference type="SAM" id="MobiDB-lite"/>
    </source>
</evidence>
<dbReference type="RefSeq" id="WP_115963884.1">
    <property type="nucleotide sequence ID" value="NZ_CBCRVL010000010.1"/>
</dbReference>
<organism evidence="2 3">
    <name type="scientific">Chryseobacterium flavum</name>
    <dbReference type="NCBI Taxonomy" id="415851"/>
    <lineage>
        <taxon>Bacteria</taxon>
        <taxon>Pseudomonadati</taxon>
        <taxon>Bacteroidota</taxon>
        <taxon>Flavobacteriia</taxon>
        <taxon>Flavobacteriales</taxon>
        <taxon>Weeksellaceae</taxon>
        <taxon>Chryseobacterium group</taxon>
        <taxon>Chryseobacterium</taxon>
    </lineage>
</organism>
<sequence length="73" mass="7691">MKKFLLTAIGIGIFAVSCGTKESTMSTSSRDSATVDTTQKSVPPATTDTMTTKMTNPDSIKMKIDSASTTPVK</sequence>
<proteinExistence type="predicted"/>
<protein>
    <submittedName>
        <fullName evidence="2">Cytochrome C551</fullName>
    </submittedName>
</protein>
<name>A0A3D9CGC8_9FLAO</name>
<keyword evidence="3" id="KW-1185">Reference proteome</keyword>
<dbReference type="Proteomes" id="UP000256769">
    <property type="component" value="Unassembled WGS sequence"/>
</dbReference>
<evidence type="ECO:0000313" key="2">
    <source>
        <dbReference type="EMBL" id="REC64787.1"/>
    </source>
</evidence>
<feature type="compositionally biased region" description="Low complexity" evidence="1">
    <location>
        <begin position="46"/>
        <end position="55"/>
    </location>
</feature>
<dbReference type="EMBL" id="QNUE01000024">
    <property type="protein sequence ID" value="REC64787.1"/>
    <property type="molecule type" value="Genomic_DNA"/>
</dbReference>